<dbReference type="InterPro" id="IPR011047">
    <property type="entry name" value="Quinoprotein_ADH-like_sf"/>
</dbReference>
<keyword evidence="4" id="KW-1185">Reference proteome</keyword>
<dbReference type="NCBIfam" id="TIGR04183">
    <property type="entry name" value="Por_Secre_tail"/>
    <property type="match status" value="1"/>
</dbReference>
<dbReference type="InterPro" id="IPR026444">
    <property type="entry name" value="Secre_tail"/>
</dbReference>
<feature type="chain" id="PRO_5022952809" evidence="1">
    <location>
        <begin position="21"/>
        <end position="686"/>
    </location>
</feature>
<dbReference type="InterPro" id="IPR030916">
    <property type="entry name" value="ELWxxDGT_rpt"/>
</dbReference>
<feature type="domain" description="Secretion system C-terminal sorting" evidence="2">
    <location>
        <begin position="610"/>
        <end position="684"/>
    </location>
</feature>
<evidence type="ECO:0000256" key="1">
    <source>
        <dbReference type="SAM" id="SignalP"/>
    </source>
</evidence>
<dbReference type="AlphaFoldDB" id="A0A5B8VAI6"/>
<dbReference type="Proteomes" id="UP000321533">
    <property type="component" value="Chromosome"/>
</dbReference>
<name>A0A5B8VAI6_9BACT</name>
<sequence>MKHTLHFFLFVLVFTTVVNAQVTKLANNNNIQTGFALGSTGILIDNNDSLWKTDGTAAGTSLYAHNVRVNTESGFAILNNKLYFSGTNAADGVELWVTDGTAAGTTIVKDIVAGFYSSSPAELYVFNNTIYFFASTAAEGTELWRSDGTAAGTILVKDINPGINSSLDNYANFFINNNILYFTANDDAHGTELWKTNGTAAGTVLVKDINNGSGSSDCTEFTAFGTLAIFAADNGINGKEVWVTDGSANGTKMVKDIVAGAGPSSPTQFILFKNKIYFTTVENFIQYKLYVTDGTDAGTTVVKDFTGGYAQVAFAIYMQDKFYFTALNSTNGTELWNSDGTATGTTLFKDIQPGKKSSNAFVFPNITGITDYHQVHNNLYNGKIFMMADNGTNGNELWISDGTDGGTKMVKDVNPGTGAAFDFPAYYYTSKGLYFAADDGTNGTELFKSDGTDASMIKDINTGSESSNPNFIMTLNNKLIFTANDGDNTNGDIDLYQVDETILPLTLLDFTAVLNGKAAQLEWSTSTEVNTKDFTIQRSFDGYNFQSIGSVTAAGNSTQKRDYKFIDAGALGTGYTKIYYRLQMNDKDNKFTYSKIEIVTIKNNAVDYSVYPNPVKNILTISFPNALTHVSIIITDQQGKVLLTQQLNNIQQGYKASINMAAYKSGIYYLQVKTNDGAQTNKIIKF</sequence>
<proteinExistence type="predicted"/>
<dbReference type="NCBIfam" id="TIGR04534">
    <property type="entry name" value="ELWxxDGT_rpt"/>
    <property type="match status" value="1"/>
</dbReference>
<dbReference type="KEGG" id="pgin:FRZ67_14795"/>
<dbReference type="SUPFAM" id="SSF82171">
    <property type="entry name" value="DPP6 N-terminal domain-like"/>
    <property type="match status" value="1"/>
</dbReference>
<dbReference type="Gene3D" id="2.60.40.3080">
    <property type="match status" value="1"/>
</dbReference>
<organism evidence="3 4">
    <name type="scientific">Panacibacter ginsenosidivorans</name>
    <dbReference type="NCBI Taxonomy" id="1813871"/>
    <lineage>
        <taxon>Bacteria</taxon>
        <taxon>Pseudomonadati</taxon>
        <taxon>Bacteroidota</taxon>
        <taxon>Chitinophagia</taxon>
        <taxon>Chitinophagales</taxon>
        <taxon>Chitinophagaceae</taxon>
        <taxon>Panacibacter</taxon>
    </lineage>
</organism>
<dbReference type="Pfam" id="PF18962">
    <property type="entry name" value="Por_Secre_tail"/>
    <property type="match status" value="1"/>
</dbReference>
<dbReference type="SUPFAM" id="SSF50998">
    <property type="entry name" value="Quinoprotein alcohol dehydrogenase-like"/>
    <property type="match status" value="1"/>
</dbReference>
<accession>A0A5B8VAI6</accession>
<keyword evidence="1" id="KW-0732">Signal</keyword>
<reference evidence="3 4" key="1">
    <citation type="journal article" date="2016" name="Int. J. Syst. Evol. Microbiol.">
        <title>Panacibacter ginsenosidivorans gen. nov., sp. nov., with ginsenoside converting activity isolated from soil of a ginseng field.</title>
        <authorList>
            <person name="Siddiqi M.Z."/>
            <person name="Muhammad Shafi S."/>
            <person name="Choi K.D."/>
            <person name="Im W.T."/>
        </authorList>
    </citation>
    <scope>NUCLEOTIDE SEQUENCE [LARGE SCALE GENOMIC DNA]</scope>
    <source>
        <strain evidence="3 4">Gsoil1550</strain>
    </source>
</reference>
<dbReference type="OrthoDB" id="1524003at2"/>
<evidence type="ECO:0000313" key="4">
    <source>
        <dbReference type="Proteomes" id="UP000321533"/>
    </source>
</evidence>
<evidence type="ECO:0000313" key="3">
    <source>
        <dbReference type="EMBL" id="QEC68510.1"/>
    </source>
</evidence>
<dbReference type="EMBL" id="CP042435">
    <property type="protein sequence ID" value="QEC68510.1"/>
    <property type="molecule type" value="Genomic_DNA"/>
</dbReference>
<feature type="signal peptide" evidence="1">
    <location>
        <begin position="1"/>
        <end position="20"/>
    </location>
</feature>
<dbReference type="RefSeq" id="WP_147190587.1">
    <property type="nucleotide sequence ID" value="NZ_CP042435.1"/>
</dbReference>
<evidence type="ECO:0000259" key="2">
    <source>
        <dbReference type="Pfam" id="PF18962"/>
    </source>
</evidence>
<gene>
    <name evidence="3" type="ORF">FRZ67_14795</name>
</gene>
<protein>
    <submittedName>
        <fullName evidence="3">T9SS type A sorting domain-containing protein</fullName>
    </submittedName>
</protein>